<feature type="non-terminal residue" evidence="2">
    <location>
        <position position="62"/>
    </location>
</feature>
<dbReference type="PROSITE" id="PS50010">
    <property type="entry name" value="DH_2"/>
    <property type="match status" value="1"/>
</dbReference>
<dbReference type="InterPro" id="IPR035899">
    <property type="entry name" value="DBL_dom_sf"/>
</dbReference>
<evidence type="ECO:0000259" key="1">
    <source>
        <dbReference type="PROSITE" id="PS50010"/>
    </source>
</evidence>
<protein>
    <recommendedName>
        <fullName evidence="1">DH domain-containing protein</fullName>
    </recommendedName>
</protein>
<dbReference type="AlphaFoldDB" id="A0A0G4KJ19"/>
<proteinExistence type="predicted"/>
<dbReference type="PANTHER" id="PTHR46572:SF1">
    <property type="entry name" value="RHO1 GUANINE NUCLEOTIDE EXCHANGE FACTOR TUS1"/>
    <property type="match status" value="1"/>
</dbReference>
<accession>A0A0G4KJ19</accession>
<dbReference type="SUPFAM" id="SSF48065">
    <property type="entry name" value="DBL homology domain (DH-domain)"/>
    <property type="match status" value="1"/>
</dbReference>
<dbReference type="PANTHER" id="PTHR46572">
    <property type="entry name" value="RHO1 GDP-GTP EXCHANGE PROTEIN 1-RELATED"/>
    <property type="match status" value="1"/>
</dbReference>
<gene>
    <name evidence="2" type="ORF">BN1723_020900</name>
</gene>
<dbReference type="GO" id="GO:0005085">
    <property type="term" value="F:guanyl-nucleotide exchange factor activity"/>
    <property type="evidence" value="ECO:0007669"/>
    <property type="project" value="InterPro"/>
</dbReference>
<sequence>MVEGKPKKEVERQNVLHEIVTSEETYMNQLEVLRVLYRDQIQHAPSPIIAPNRVDKFVAVVF</sequence>
<feature type="domain" description="DH" evidence="1">
    <location>
        <begin position="11"/>
        <end position="62"/>
    </location>
</feature>
<organism evidence="2 3">
    <name type="scientific">Verticillium longisporum</name>
    <name type="common">Verticillium dahliae var. longisporum</name>
    <dbReference type="NCBI Taxonomy" id="100787"/>
    <lineage>
        <taxon>Eukaryota</taxon>
        <taxon>Fungi</taxon>
        <taxon>Dikarya</taxon>
        <taxon>Ascomycota</taxon>
        <taxon>Pezizomycotina</taxon>
        <taxon>Sordariomycetes</taxon>
        <taxon>Hypocreomycetidae</taxon>
        <taxon>Glomerellales</taxon>
        <taxon>Plectosphaerellaceae</taxon>
        <taxon>Verticillium</taxon>
    </lineage>
</organism>
<reference evidence="3" key="1">
    <citation type="submission" date="2015-05" db="EMBL/GenBank/DDBJ databases">
        <authorList>
            <person name="Fogelqvist Johan"/>
        </authorList>
    </citation>
    <scope>NUCLEOTIDE SEQUENCE [LARGE SCALE GENOMIC DNA]</scope>
</reference>
<dbReference type="EMBL" id="CVQI01000922">
    <property type="protein sequence ID" value="CRK03514.1"/>
    <property type="molecule type" value="Genomic_DNA"/>
</dbReference>
<name>A0A0G4KJ19_VERLO</name>
<evidence type="ECO:0000313" key="3">
    <source>
        <dbReference type="Proteomes" id="UP000045706"/>
    </source>
</evidence>
<dbReference type="InterPro" id="IPR000219">
    <property type="entry name" value="DH_dom"/>
</dbReference>
<dbReference type="InterPro" id="IPR052233">
    <property type="entry name" value="Rho-type_GEFs"/>
</dbReference>
<evidence type="ECO:0000313" key="2">
    <source>
        <dbReference type="EMBL" id="CRK03514.1"/>
    </source>
</evidence>
<dbReference type="Gene3D" id="1.20.900.10">
    <property type="entry name" value="Dbl homology (DH) domain"/>
    <property type="match status" value="1"/>
</dbReference>
<dbReference type="Proteomes" id="UP000045706">
    <property type="component" value="Unassembled WGS sequence"/>
</dbReference>